<dbReference type="PANTHER" id="PTHR33744">
    <property type="entry name" value="CARBOHYDRATE DIACID REGULATOR"/>
    <property type="match status" value="1"/>
</dbReference>
<feature type="domain" description="PucR C-terminal helix-turn-helix" evidence="3">
    <location>
        <begin position="482"/>
        <end position="539"/>
    </location>
</feature>
<name>I0JQV0_HALH3</name>
<dbReference type="KEGG" id="hhd:HBHAL_4178"/>
<sequence>MNVSITVYEALRLPGLSSARLIAGQGGTHNLIKWVTTVEVIEDISRLQEGEFLVTTGYGLDQHSEHFQKLLAMKKLSGAAIYTGFYLKQIPQVFKDIANQNDLPLIELPTALNFSSITKSILEQILNKQMELISSSLDFHKQLTQLVVKNEGKPSISDRLSLLTGTSLFIMDESGDLSYSVQKHESISIDETELIVHQDSLPYKDLSEKCQLERKPLEMELNRFKVLFYPISANEKNYGCLIAIKELDEWSELHISTLEHAAAVFAIEYLKEEAVLQTQNRLRGEFLEQLINKNFQTSSMALERGKKLGFDLSLSQAILYVKLENIQDSRHFKKSMDLLNDLARTELEKLGRQFVIRERLEGLMILFEVKEGRNTNWKQDSLKTAGILHRLWKQRFPRVQVTVGVGRTYAEVSRLNQSAVEAEYAADLHTLLFMEKKIIHYDDLAAFHLLLQMKEAGLSLKQFYEEQMGSLLNKSKQGIDLIYTLEAFFKHNHHIQATASELFIHRHTLKYRLNLIEKRSGYHLDSADDRLKLQLAMAAYKLEQYYQ</sequence>
<protein>
    <submittedName>
        <fullName evidence="5">PucR family transcription regulator</fullName>
    </submittedName>
</protein>
<dbReference type="PATRIC" id="fig|866895.3.peg.3210"/>
<gene>
    <name evidence="5" type="ordered locus">HBHAL_4178</name>
</gene>
<dbReference type="AlphaFoldDB" id="I0JQV0"/>
<dbReference type="eggNOG" id="COG3835">
    <property type="taxonomic scope" value="Bacteria"/>
</dbReference>
<dbReference type="Gene3D" id="1.10.10.2840">
    <property type="entry name" value="PucR C-terminal helix-turn-helix domain"/>
    <property type="match status" value="1"/>
</dbReference>
<evidence type="ECO:0000256" key="1">
    <source>
        <dbReference type="ARBA" id="ARBA00006754"/>
    </source>
</evidence>
<accession>I0JQV0</accession>
<dbReference type="Pfam" id="PF07905">
    <property type="entry name" value="PucR"/>
    <property type="match status" value="1"/>
</dbReference>
<organism evidence="5 6">
    <name type="scientific">Halobacillus halophilus (strain ATCC 35676 / DSM 2266 / JCM 20832 / KCTC 3685 / LMG 17431 / NBRC 102448 / NCIMB 2269)</name>
    <name type="common">Sporosarcina halophila</name>
    <dbReference type="NCBI Taxonomy" id="866895"/>
    <lineage>
        <taxon>Bacteria</taxon>
        <taxon>Bacillati</taxon>
        <taxon>Bacillota</taxon>
        <taxon>Bacilli</taxon>
        <taxon>Bacillales</taxon>
        <taxon>Bacillaceae</taxon>
        <taxon>Halobacillus</taxon>
    </lineage>
</organism>
<evidence type="ECO:0000313" key="5">
    <source>
        <dbReference type="EMBL" id="CCG46520.1"/>
    </source>
</evidence>
<reference evidence="5 6" key="1">
    <citation type="journal article" date="2013" name="Environ. Microbiol.">
        <title>Chloride and organic osmolytes: a hybrid strategy to cope with elevated salinities by the moderately halophilic, chloride-dependent bacterium Halobacillus halophilus.</title>
        <authorList>
            <person name="Saum S.H."/>
            <person name="Pfeiffer F."/>
            <person name="Palm P."/>
            <person name="Rampp M."/>
            <person name="Schuster S.C."/>
            <person name="Muller V."/>
            <person name="Oesterhelt D."/>
        </authorList>
    </citation>
    <scope>NUCLEOTIDE SEQUENCE [LARGE SCALE GENOMIC DNA]</scope>
    <source>
        <strain evidence="6">ATCC 35676 / DSM 2266 / JCM 20832 / KCTC 3685 / LMG 17431 / NBRC 102448 / NCIMB 2269</strain>
    </source>
</reference>
<feature type="domain" description="Purine catabolism PurC-like" evidence="2">
    <location>
        <begin position="10"/>
        <end position="125"/>
    </location>
</feature>
<evidence type="ECO:0000259" key="3">
    <source>
        <dbReference type="Pfam" id="PF13556"/>
    </source>
</evidence>
<dbReference type="InterPro" id="IPR025736">
    <property type="entry name" value="PucR_C-HTH_dom"/>
</dbReference>
<dbReference type="InterPro" id="IPR051448">
    <property type="entry name" value="CdaR-like_regulators"/>
</dbReference>
<feature type="domain" description="CdaR GGDEF-like" evidence="4">
    <location>
        <begin position="299"/>
        <end position="427"/>
    </location>
</feature>
<dbReference type="HOGENOM" id="CLU_017436_2_1_9"/>
<proteinExistence type="inferred from homology"/>
<comment type="similarity">
    <text evidence="1">Belongs to the CdaR family.</text>
</comment>
<evidence type="ECO:0000259" key="2">
    <source>
        <dbReference type="Pfam" id="PF07905"/>
    </source>
</evidence>
<dbReference type="Pfam" id="PF13556">
    <property type="entry name" value="HTH_30"/>
    <property type="match status" value="1"/>
</dbReference>
<dbReference type="InterPro" id="IPR042070">
    <property type="entry name" value="PucR_C-HTH_sf"/>
</dbReference>
<dbReference type="EMBL" id="HE717023">
    <property type="protein sequence ID" value="CCG46520.1"/>
    <property type="molecule type" value="Genomic_DNA"/>
</dbReference>
<keyword evidence="6" id="KW-1185">Reference proteome</keyword>
<dbReference type="PANTHER" id="PTHR33744:SF1">
    <property type="entry name" value="DNA-BINDING TRANSCRIPTIONAL ACTIVATOR ADER"/>
    <property type="match status" value="1"/>
</dbReference>
<dbReference type="Proteomes" id="UP000007397">
    <property type="component" value="Chromosome"/>
</dbReference>
<evidence type="ECO:0000313" key="6">
    <source>
        <dbReference type="Proteomes" id="UP000007397"/>
    </source>
</evidence>
<dbReference type="STRING" id="866895.HBHAL_4178"/>
<dbReference type="InterPro" id="IPR012914">
    <property type="entry name" value="PucR_dom"/>
</dbReference>
<evidence type="ECO:0000259" key="4">
    <source>
        <dbReference type="Pfam" id="PF17853"/>
    </source>
</evidence>
<dbReference type="InterPro" id="IPR041522">
    <property type="entry name" value="CdaR_GGDEF"/>
</dbReference>
<dbReference type="Pfam" id="PF17853">
    <property type="entry name" value="GGDEF_2"/>
    <property type="match status" value="1"/>
</dbReference>